<evidence type="ECO:0000256" key="5">
    <source>
        <dbReference type="ARBA" id="ARBA00022695"/>
    </source>
</evidence>
<keyword evidence="13" id="KW-1185">Reference proteome</keyword>
<evidence type="ECO:0000313" key="13">
    <source>
        <dbReference type="Proteomes" id="UP000276301"/>
    </source>
</evidence>
<comment type="pathway">
    <text evidence="2 10">Cofactor biosynthesis; NAD(+) biosynthesis; deamido-NAD(+) from nicotinate D-ribonucleotide: step 1/1.</text>
</comment>
<keyword evidence="4 10" id="KW-0808">Transferase</keyword>
<dbReference type="CDD" id="cd02165">
    <property type="entry name" value="NMNAT"/>
    <property type="match status" value="1"/>
</dbReference>
<comment type="function">
    <text evidence="1 10">Catalyzes the reversible adenylation of nicotinate mononucleotide (NaMN) to nicotinic acid adenine dinucleotide (NaAD).</text>
</comment>
<dbReference type="Gene3D" id="3.40.50.620">
    <property type="entry name" value="HUPs"/>
    <property type="match status" value="1"/>
</dbReference>
<evidence type="ECO:0000256" key="6">
    <source>
        <dbReference type="ARBA" id="ARBA00022741"/>
    </source>
</evidence>
<dbReference type="InterPro" id="IPR014729">
    <property type="entry name" value="Rossmann-like_a/b/a_fold"/>
</dbReference>
<organism evidence="12 13">
    <name type="scientific">Anaerotruncus massiliensis</name>
    <name type="common">ex Liu et al. 2021</name>
    <dbReference type="NCBI Taxonomy" id="2321404"/>
    <lineage>
        <taxon>Bacteria</taxon>
        <taxon>Bacillati</taxon>
        <taxon>Bacillota</taxon>
        <taxon>Clostridia</taxon>
        <taxon>Eubacteriales</taxon>
        <taxon>Oscillospiraceae</taxon>
        <taxon>Anaerotruncus</taxon>
    </lineage>
</organism>
<feature type="domain" description="Cytidyltransferase-like" evidence="11">
    <location>
        <begin position="6"/>
        <end position="172"/>
    </location>
</feature>
<keyword evidence="3 10" id="KW-0662">Pyridine nucleotide biosynthesis</keyword>
<dbReference type="UniPathway" id="UPA00253">
    <property type="reaction ID" value="UER00332"/>
</dbReference>
<dbReference type="NCBIfam" id="TIGR00125">
    <property type="entry name" value="cyt_tran_rel"/>
    <property type="match status" value="1"/>
</dbReference>
<evidence type="ECO:0000259" key="11">
    <source>
        <dbReference type="Pfam" id="PF01467"/>
    </source>
</evidence>
<evidence type="ECO:0000256" key="8">
    <source>
        <dbReference type="ARBA" id="ARBA00023027"/>
    </source>
</evidence>
<evidence type="ECO:0000256" key="4">
    <source>
        <dbReference type="ARBA" id="ARBA00022679"/>
    </source>
</evidence>
<dbReference type="Proteomes" id="UP000276301">
    <property type="component" value="Unassembled WGS sequence"/>
</dbReference>
<keyword evidence="7 10" id="KW-0067">ATP-binding</keyword>
<evidence type="ECO:0000256" key="9">
    <source>
        <dbReference type="ARBA" id="ARBA00048721"/>
    </source>
</evidence>
<sequence length="201" mass="22372">MMRTGVFGGTFNPVHNGHIHLARTYFDALRLDRMLVIPTCLPPHKPGEQLADGADRLAMCRLAFDGLPGFEASDIELRRGQKSYTVDTLEQLAKEYPDDGFYLIMGSDMFLTLTGWREWRRVCELAVICAGARDTALRGRLADCKRSLEAQGARCELVELNPLPISSTLVRGRAREKKPLGGLVPPEVAAYIDSYGLYQTL</sequence>
<name>A0A498CU63_9FIRM</name>
<keyword evidence="5 10" id="KW-0548">Nucleotidyltransferase</keyword>
<dbReference type="GO" id="GO:0005524">
    <property type="term" value="F:ATP binding"/>
    <property type="evidence" value="ECO:0007669"/>
    <property type="project" value="UniProtKB-KW"/>
</dbReference>
<evidence type="ECO:0000313" key="12">
    <source>
        <dbReference type="EMBL" id="RLL14632.1"/>
    </source>
</evidence>
<dbReference type="GO" id="GO:0009435">
    <property type="term" value="P:NAD+ biosynthetic process"/>
    <property type="evidence" value="ECO:0007669"/>
    <property type="project" value="UniProtKB-UniRule"/>
</dbReference>
<keyword evidence="8 10" id="KW-0520">NAD</keyword>
<evidence type="ECO:0000256" key="10">
    <source>
        <dbReference type="HAMAP-Rule" id="MF_00244"/>
    </source>
</evidence>
<comment type="catalytic activity">
    <reaction evidence="9 10">
        <text>nicotinate beta-D-ribonucleotide + ATP + H(+) = deamido-NAD(+) + diphosphate</text>
        <dbReference type="Rhea" id="RHEA:22860"/>
        <dbReference type="ChEBI" id="CHEBI:15378"/>
        <dbReference type="ChEBI" id="CHEBI:30616"/>
        <dbReference type="ChEBI" id="CHEBI:33019"/>
        <dbReference type="ChEBI" id="CHEBI:57502"/>
        <dbReference type="ChEBI" id="CHEBI:58437"/>
        <dbReference type="EC" id="2.7.7.18"/>
    </reaction>
</comment>
<comment type="similarity">
    <text evidence="10">Belongs to the NadD family.</text>
</comment>
<dbReference type="GO" id="GO:0004515">
    <property type="term" value="F:nicotinate-nucleotide adenylyltransferase activity"/>
    <property type="evidence" value="ECO:0007669"/>
    <property type="project" value="UniProtKB-UniRule"/>
</dbReference>
<accession>A0A498CU63</accession>
<dbReference type="EMBL" id="RCHT01000001">
    <property type="protein sequence ID" value="RLL14632.1"/>
    <property type="molecule type" value="Genomic_DNA"/>
</dbReference>
<comment type="caution">
    <text evidence="12">The sequence shown here is derived from an EMBL/GenBank/DDBJ whole genome shotgun (WGS) entry which is preliminary data.</text>
</comment>
<evidence type="ECO:0000256" key="7">
    <source>
        <dbReference type="ARBA" id="ARBA00022840"/>
    </source>
</evidence>
<evidence type="ECO:0000256" key="3">
    <source>
        <dbReference type="ARBA" id="ARBA00022642"/>
    </source>
</evidence>
<keyword evidence="6 10" id="KW-0547">Nucleotide-binding</keyword>
<gene>
    <name evidence="10 12" type="primary">nadD</name>
    <name evidence="12" type="ORF">D4A47_01230</name>
</gene>
<dbReference type="InterPro" id="IPR005248">
    <property type="entry name" value="NadD/NMNAT"/>
</dbReference>
<reference evidence="12 13" key="1">
    <citation type="submission" date="2018-10" db="EMBL/GenBank/DDBJ databases">
        <title>Anaerotruncus faecis sp. nov., isolated from human feces.</title>
        <authorList>
            <person name="Wang Y.-J."/>
        </authorList>
    </citation>
    <scope>NUCLEOTIDE SEQUENCE [LARGE SCALE GENOMIC DNA]</scope>
    <source>
        <strain evidence="12 13">22A2-44</strain>
    </source>
</reference>
<dbReference type="EC" id="2.7.7.18" evidence="10"/>
<evidence type="ECO:0000256" key="1">
    <source>
        <dbReference type="ARBA" id="ARBA00002324"/>
    </source>
</evidence>
<dbReference type="NCBIfam" id="TIGR00482">
    <property type="entry name" value="nicotinate (nicotinamide) nucleotide adenylyltransferase"/>
    <property type="match status" value="1"/>
</dbReference>
<dbReference type="Pfam" id="PF01467">
    <property type="entry name" value="CTP_transf_like"/>
    <property type="match status" value="1"/>
</dbReference>
<dbReference type="AlphaFoldDB" id="A0A498CU63"/>
<dbReference type="SUPFAM" id="SSF52374">
    <property type="entry name" value="Nucleotidylyl transferase"/>
    <property type="match status" value="1"/>
</dbReference>
<protein>
    <recommendedName>
        <fullName evidence="10">Probable nicotinate-nucleotide adenylyltransferase</fullName>
        <ecNumber evidence="10">2.7.7.18</ecNumber>
    </recommendedName>
    <alternativeName>
        <fullName evidence="10">Deamido-NAD(+) diphosphorylase</fullName>
    </alternativeName>
    <alternativeName>
        <fullName evidence="10">Deamido-NAD(+) pyrophosphorylase</fullName>
    </alternativeName>
    <alternativeName>
        <fullName evidence="10">Nicotinate mononucleotide adenylyltransferase</fullName>
        <shortName evidence="10">NaMN adenylyltransferase</shortName>
    </alternativeName>
</protein>
<dbReference type="PANTHER" id="PTHR39321">
    <property type="entry name" value="NICOTINATE-NUCLEOTIDE ADENYLYLTRANSFERASE-RELATED"/>
    <property type="match status" value="1"/>
</dbReference>
<dbReference type="NCBIfam" id="NF000840">
    <property type="entry name" value="PRK00071.1-3"/>
    <property type="match status" value="1"/>
</dbReference>
<dbReference type="HAMAP" id="MF_00244">
    <property type="entry name" value="NaMN_adenylyltr"/>
    <property type="match status" value="1"/>
</dbReference>
<proteinExistence type="inferred from homology"/>
<dbReference type="InterPro" id="IPR004821">
    <property type="entry name" value="Cyt_trans-like"/>
</dbReference>
<evidence type="ECO:0000256" key="2">
    <source>
        <dbReference type="ARBA" id="ARBA00005019"/>
    </source>
</evidence>
<dbReference type="PANTHER" id="PTHR39321:SF3">
    <property type="entry name" value="PHOSPHOPANTETHEINE ADENYLYLTRANSFERASE"/>
    <property type="match status" value="1"/>
</dbReference>